<reference evidence="2" key="1">
    <citation type="journal article" date="2021" name="Nat. Microbiol.">
        <title>Cocultivation of an ultrasmall environmental parasitic bacterium with lytic ability against bacteria associated with wastewater foams.</title>
        <authorList>
            <person name="Batinovic S."/>
            <person name="Rose J.J.A."/>
            <person name="Ratcliffe J."/>
            <person name="Seviour R.J."/>
            <person name="Petrovski S."/>
        </authorList>
    </citation>
    <scope>NUCLEOTIDE SEQUENCE</scope>
    <source>
        <strain evidence="2">CON9</strain>
    </source>
</reference>
<protein>
    <submittedName>
        <fullName evidence="2">Uncharacterized protein</fullName>
    </submittedName>
</protein>
<proteinExistence type="predicted"/>
<evidence type="ECO:0000256" key="1">
    <source>
        <dbReference type="SAM" id="Phobius"/>
    </source>
</evidence>
<keyword evidence="1" id="KW-0812">Transmembrane</keyword>
<keyword evidence="1" id="KW-0472">Membrane</keyword>
<sequence length="227" mass="25474">MVGPLFSFLSGYWWLVFPLAGIVGGWAKAVAAYDERRRRDKIELARIEAAAAQRAVLSSGPPAARQVAKIMAMHDKVDERWFAYEMDLATLIDYPMLIDLREPLTEAFHRARVRAGTLRPADAADVDDPADAERYRNAVDEYVVSFDTAEREARRRRDSGFTEAEQGSLNRARKLVATADDDGATPAERQTAYKKLREELRGIIDVPTAAAEHIERSIARALERGRD</sequence>
<evidence type="ECO:0000313" key="3">
    <source>
        <dbReference type="Proteomes" id="UP001059836"/>
    </source>
</evidence>
<keyword evidence="3" id="KW-1185">Reference proteome</keyword>
<feature type="transmembrane region" description="Helical" evidence="1">
    <location>
        <begin position="12"/>
        <end position="31"/>
    </location>
</feature>
<organism evidence="2 3">
    <name type="scientific">Gordonia pseudamarae</name>
    <dbReference type="NCBI Taxonomy" id="2831662"/>
    <lineage>
        <taxon>Bacteria</taxon>
        <taxon>Bacillati</taxon>
        <taxon>Actinomycetota</taxon>
        <taxon>Actinomycetes</taxon>
        <taxon>Mycobacteriales</taxon>
        <taxon>Gordoniaceae</taxon>
        <taxon>Gordonia</taxon>
    </lineage>
</organism>
<evidence type="ECO:0000313" key="2">
    <source>
        <dbReference type="EMBL" id="QHN33725.1"/>
    </source>
</evidence>
<dbReference type="Proteomes" id="UP001059836">
    <property type="component" value="Chromosome"/>
</dbReference>
<dbReference type="EMBL" id="CP045809">
    <property type="protein sequence ID" value="QHN33725.1"/>
    <property type="molecule type" value="Genomic_DNA"/>
</dbReference>
<keyword evidence="1" id="KW-1133">Transmembrane helix</keyword>
<gene>
    <name evidence="2" type="ORF">GII31_01195</name>
</gene>
<name>A0ABX6IEL7_9ACTN</name>
<accession>A0ABX6IEL7</accession>